<reference evidence="2" key="1">
    <citation type="submission" date="2018-06" db="EMBL/GenBank/DDBJ databases">
        <authorList>
            <person name="Ashton P.M."/>
            <person name="Dallman T."/>
            <person name="Nair S."/>
            <person name="De Pinna E."/>
            <person name="Peters T."/>
            <person name="Grant K."/>
        </authorList>
    </citation>
    <scope>NUCLEOTIDE SEQUENCE [LARGE SCALE GENOMIC DNA]</scope>
    <source>
        <strain evidence="2">449454</strain>
    </source>
</reference>
<dbReference type="Proteomes" id="UP000839597">
    <property type="component" value="Unassembled WGS sequence"/>
</dbReference>
<proteinExistence type="predicted"/>
<dbReference type="EMBL" id="AAGTPA010000072">
    <property type="protein sequence ID" value="EBR8436646.1"/>
    <property type="molecule type" value="Genomic_DNA"/>
</dbReference>
<organism evidence="2">
    <name type="scientific">Salmonella enterica subsp. enterica serovar Panama</name>
    <dbReference type="NCBI Taxonomy" id="29472"/>
    <lineage>
        <taxon>Bacteria</taxon>
        <taxon>Pseudomonadati</taxon>
        <taxon>Pseudomonadota</taxon>
        <taxon>Gammaproteobacteria</taxon>
        <taxon>Enterobacterales</taxon>
        <taxon>Enterobacteriaceae</taxon>
        <taxon>Salmonella</taxon>
    </lineage>
</organism>
<comment type="caution">
    <text evidence="2">The sequence shown here is derived from an EMBL/GenBank/DDBJ whole genome shotgun (WGS) entry which is preliminary data.</text>
</comment>
<protein>
    <submittedName>
        <fullName evidence="2">Uncharacterized protein</fullName>
    </submittedName>
</protein>
<sequence>MKKIIMLTLLIFSVFSGDAESGTFNISQYNNTNDLIRDKQFQKHIKHFFGSLTGYYFWKGGVAQQVTDGLWGPPESVVRPDKNIWMASACRPHSCTEKAAYITNGRYELFALIGYMCPSENGGIQYKHDGCFSIFYHERNAEKALSPYLIRWKEKIIPGAPVYPVRVYTHRH</sequence>
<keyword evidence="1" id="KW-0732">Signal</keyword>
<feature type="chain" id="PRO_5025015704" evidence="1">
    <location>
        <begin position="20"/>
        <end position="172"/>
    </location>
</feature>
<gene>
    <name evidence="2" type="ORF">DOI44_27595</name>
</gene>
<feature type="signal peptide" evidence="1">
    <location>
        <begin position="1"/>
        <end position="19"/>
    </location>
</feature>
<evidence type="ECO:0000256" key="1">
    <source>
        <dbReference type="SAM" id="SignalP"/>
    </source>
</evidence>
<evidence type="ECO:0000313" key="2">
    <source>
        <dbReference type="EMBL" id="EBR8436646.1"/>
    </source>
</evidence>
<accession>A0A5U8JH98</accession>
<name>A0A5U8JH98_SALET</name>
<dbReference type="AlphaFoldDB" id="A0A5U8JH98"/>